<dbReference type="NCBIfam" id="TIGR02231">
    <property type="entry name" value="mucoidy inhibitor MuiA family protein"/>
    <property type="match status" value="2"/>
</dbReference>
<feature type="region of interest" description="Disordered" evidence="1">
    <location>
        <begin position="346"/>
        <end position="427"/>
    </location>
</feature>
<dbReference type="PANTHER" id="PTHR31005">
    <property type="entry name" value="DUF4139 DOMAIN-CONTAINING PROTEIN"/>
    <property type="match status" value="1"/>
</dbReference>
<dbReference type="EMBL" id="JAPEVG010000115">
    <property type="protein sequence ID" value="KAJ8482397.1"/>
    <property type="molecule type" value="Genomic_DNA"/>
</dbReference>
<evidence type="ECO:0000313" key="5">
    <source>
        <dbReference type="Proteomes" id="UP001215151"/>
    </source>
</evidence>
<dbReference type="AlphaFoldDB" id="A0AAD7XC57"/>
<dbReference type="InterPro" id="IPR025554">
    <property type="entry name" value="DUF4140"/>
</dbReference>
<dbReference type="InterPro" id="IPR037291">
    <property type="entry name" value="DUF4139"/>
</dbReference>
<dbReference type="InterPro" id="IPR011935">
    <property type="entry name" value="CHP02231"/>
</dbReference>
<organism evidence="4 5">
    <name type="scientific">Trametes cubensis</name>
    <dbReference type="NCBI Taxonomy" id="1111947"/>
    <lineage>
        <taxon>Eukaryota</taxon>
        <taxon>Fungi</taxon>
        <taxon>Dikarya</taxon>
        <taxon>Basidiomycota</taxon>
        <taxon>Agaricomycotina</taxon>
        <taxon>Agaricomycetes</taxon>
        <taxon>Polyporales</taxon>
        <taxon>Polyporaceae</taxon>
        <taxon>Trametes</taxon>
    </lineage>
</organism>
<evidence type="ECO:0000313" key="4">
    <source>
        <dbReference type="EMBL" id="KAJ8482397.1"/>
    </source>
</evidence>
<proteinExistence type="predicted"/>
<gene>
    <name evidence="4" type="ORF">ONZ51_g5383</name>
</gene>
<feature type="domain" description="DUF4140" evidence="3">
    <location>
        <begin position="19"/>
        <end position="115"/>
    </location>
</feature>
<reference evidence="4" key="1">
    <citation type="submission" date="2022-11" db="EMBL/GenBank/DDBJ databases">
        <title>Genome Sequence of Cubamyces cubensis.</title>
        <authorList>
            <person name="Buettner E."/>
        </authorList>
    </citation>
    <scope>NUCLEOTIDE SEQUENCE</scope>
    <source>
        <strain evidence="4">MPL-01</strain>
    </source>
</reference>
<feature type="compositionally biased region" description="Basic and acidic residues" evidence="1">
    <location>
        <begin position="396"/>
        <end position="412"/>
    </location>
</feature>
<protein>
    <recommendedName>
        <fullName evidence="6">Protein F37C4.5</fullName>
    </recommendedName>
</protein>
<dbReference type="Pfam" id="PF13600">
    <property type="entry name" value="DUF4140"/>
    <property type="match status" value="1"/>
</dbReference>
<sequence length="674" mass="73566">MFVNTISLKASSVPVKSATIFQSSTAELTRSLALELKSGRNIVEITGFSSNVDVDSPRISGAPDGVRVLDVVCKRSTTIPPDQEDETTAEIQELLEKGRALETERQVRQQEASLLDESARLVTGSGDANGEHHGRADHNQLFKFLDEFTQRKFEVQRAVQALDKQISDLGKKLAIVRESRMGQVNTVITATIVAATEAKIDLKVTYLVHGVTWRPFYDLHATSVDGQPSKAVSMRYCATIVQCTGEDWNDMTLTLSTASSQAHRQLSVPSLKPLRVAVPNRFNGGTTFGSGSTNPQPIVIQPPTQSVQANTTGLFGTGGGFLAAAASAPAPTQSLFGQSNTNPVASGFGAFGQQSQQAQPAMQQPQYMQQMQRIQQTQQTQQQAAPPAAAQAGSDPLDRERERTQVRERDAEPSQWPPTATPDRSSLSVTYRVEGSVSLPSDGKEHKLTIASLSFDTKLQYMCVPRQSPTVFIVSTVKNTSDYDLLAGVVNVFMNDSFVTKTAVGFISMNDSFACVLGVDTALKLSYNQTSKTEHEPRRNFAEPQKTTTRTVLTTITNRHPFDIPKLVVRDAIPLGNEESKLTVVLRKPVGLAETKEGQDVVVKLDMKGEGDAKTTAKVRWQDMVDGKGGEKDGLYEWVCTIPAGRKVVLEAQWDVKGPSDTQWNEEIVHFRAP</sequence>
<accession>A0AAD7XC57</accession>
<keyword evidence="5" id="KW-1185">Reference proteome</keyword>
<evidence type="ECO:0000256" key="1">
    <source>
        <dbReference type="SAM" id="MobiDB-lite"/>
    </source>
</evidence>
<evidence type="ECO:0000259" key="3">
    <source>
        <dbReference type="Pfam" id="PF13600"/>
    </source>
</evidence>
<feature type="domain" description="DUF4139" evidence="2">
    <location>
        <begin position="202"/>
        <end position="659"/>
    </location>
</feature>
<feature type="compositionally biased region" description="Low complexity" evidence="1">
    <location>
        <begin position="353"/>
        <end position="392"/>
    </location>
</feature>
<dbReference type="PANTHER" id="PTHR31005:SF8">
    <property type="entry name" value="DUF4139 DOMAIN-CONTAINING PROTEIN"/>
    <property type="match status" value="1"/>
</dbReference>
<evidence type="ECO:0000259" key="2">
    <source>
        <dbReference type="Pfam" id="PF13598"/>
    </source>
</evidence>
<dbReference type="Pfam" id="PF13598">
    <property type="entry name" value="DUF4139"/>
    <property type="match status" value="1"/>
</dbReference>
<evidence type="ECO:0008006" key="6">
    <source>
        <dbReference type="Google" id="ProtNLM"/>
    </source>
</evidence>
<dbReference type="Proteomes" id="UP001215151">
    <property type="component" value="Unassembled WGS sequence"/>
</dbReference>
<name>A0AAD7XC57_9APHY</name>
<comment type="caution">
    <text evidence="4">The sequence shown here is derived from an EMBL/GenBank/DDBJ whole genome shotgun (WGS) entry which is preliminary data.</text>
</comment>